<dbReference type="OrthoDB" id="415597at2759"/>
<dbReference type="InterPro" id="IPR013783">
    <property type="entry name" value="Ig-like_fold"/>
</dbReference>
<evidence type="ECO:0000259" key="10">
    <source>
        <dbReference type="Pfam" id="PF24507"/>
    </source>
</evidence>
<dbReference type="Pfam" id="PF24291">
    <property type="entry name" value="Ig_CFAP65"/>
    <property type="match status" value="1"/>
</dbReference>
<dbReference type="PANTHER" id="PTHR46127">
    <property type="entry name" value="CILIA- AND FLAGELLA-ASSOCIATED PROTEIN 65"/>
    <property type="match status" value="1"/>
</dbReference>
<dbReference type="InterPro" id="IPR057467">
    <property type="entry name" value="Ig_CFAP65_8th"/>
</dbReference>
<feature type="domain" description="CFAP65-like ninth Ig-like" evidence="11">
    <location>
        <begin position="1108"/>
        <end position="1291"/>
    </location>
</feature>
<evidence type="ECO:0000313" key="15">
    <source>
        <dbReference type="Proteomes" id="UP000794436"/>
    </source>
</evidence>
<evidence type="ECO:0000259" key="9">
    <source>
        <dbReference type="Pfam" id="PF24291"/>
    </source>
</evidence>
<feature type="domain" description="CFAP65 seventh Ig-like" evidence="13">
    <location>
        <begin position="842"/>
        <end position="920"/>
    </location>
</feature>
<dbReference type="Pfam" id="PF22544">
    <property type="entry name" value="HYDIN_VesB_CFA65-like_Ig"/>
    <property type="match status" value="1"/>
</dbReference>
<dbReference type="InterPro" id="IPR057470">
    <property type="entry name" value="Ig_CFAP65_7th"/>
</dbReference>
<evidence type="ECO:0000259" key="8">
    <source>
        <dbReference type="Pfam" id="PF22544"/>
    </source>
</evidence>
<evidence type="ECO:0000256" key="3">
    <source>
        <dbReference type="ARBA" id="ARBA00022490"/>
    </source>
</evidence>
<evidence type="ECO:0000256" key="4">
    <source>
        <dbReference type="ARBA" id="ARBA00022846"/>
    </source>
</evidence>
<comment type="caution">
    <text evidence="14">The sequence shown here is derived from an EMBL/GenBank/DDBJ whole genome shotgun (WGS) entry which is preliminary data.</text>
</comment>
<dbReference type="Pfam" id="PF25248">
    <property type="entry name" value="Ig_CFAP65_8th"/>
    <property type="match status" value="1"/>
</dbReference>
<comment type="subcellular location">
    <subcellularLocation>
        <location evidence="1">Cell projection</location>
        <location evidence="1">Cilium</location>
        <location evidence="1">Flagellum</location>
    </subcellularLocation>
    <subcellularLocation>
        <location evidence="2">Cytoplasm</location>
    </subcellularLocation>
</comment>
<sequence length="1853" mass="204322">MSAGQRTEGAGIPVLNRVEQQRNFGIDCGDAIHFEAGTWLPGGEHVKKIAVKNVSKRSIKFKYELPTTKYFSMDFPTLSTLSPGMQIVLDVAFRPVKLEEYDDFVTFHVQIIEGGVVASSGKFRLPVIARIASISVELPRGLDFGFCPTAETTEREFVLRNTGQIDVSYEWTIPGAGEHGQPFAVLPPSGRVDVGESIKLVATFLPSTASVFVTTTLCSARPLSSEAFAKTQLVEETMKISGISKFTHISASEREITFGDVLVGAPNTSRAPTEKEFVLRNRSLVRASFHILRIDNDCDPVFFFSPTNGVVDAESSVTLCVRFTPLSAGTFTCDRFKIITPGGNQELITCRGRGVGPVVSVWKKDLKANFARTRSVNFRDVAIGKTTSRVLTLRNESPIEVFFHVDCQDRGVFLFDKVNGKIAPFLDLNVTVTFTPTRTGNYHRRFFILVQNQSAIYVDILATAYDDSVRPSPFQQAHVDAYRQRATKGLGLLNPDQLETYLQENGDDLFLQGALKRARATLNGKPDSANGEEDDEVMPLPLPSINQLLTRSGEMALADVECCEEYFVSVEDKSNAIVVHGASLDFGNCSIVQFPSKKVLHVTNNTHGKVTCTWRVSSVGSRAPAGRTIPDSGVFQVFPDVQDIGAGATAEFRVAFQPSEENTYYFAELEGFASFKSNRTFRLVNIETFTPPWCVVTKAWGNTFDSPTEQFLPKVSFRLVKPKRVLFPPCYLGDHVFQTIMMENASDTPAFFMFLDDPSEIFMCKPQCGYIPAKSFHLVQLRFAPRRAKTYTHALQCIVNNARSSPEIIDLTGICALPQLVFQDEFDDGSTNAVSSRRDNSTARIFVKPTAIGLQSTRTVCIQNAARVPLVYRWEIPRAYEEVFDVTPKLGRLNGKESMTVACRFTPNEIRDYVSRFIVAVRPISIALSSRQQHHGAKIPVLQEASVRVQSKGTIGAVVFEPDRMNFDTILVNTSSKQNFFIVNTADCDLMFTLSHTVRGRIATATSAMGIGGVDELVELDTGAARLEFSEEHGCISSRSRRKITATFLPRVAGAFEFEVCCMISLPTNDSQAAALSPKKAGASLPWRCGVSPSYVQRCVVTAEASFPTVVIEDIRVPHRPTSSTWHQFYCQEINEYLSAPLTRDEVAAGDPPSTSRLVTSEEEGSVPTKHFAVPFSPAPLGSRSEQIFIKLKNPGSLIVEFSLRYPKEGNVEIEHWAETGAPSSEELRMSAIIDSKIFGIAPRYATLMPHQSIILALSYSYGSDSYGGVHDLPILLQVEKGKRLVLELQGRTLPPNEPRLFLPRRVFHLSPVMIGEYRRGFRTIRSHKQRRRSEDYWDDERDATAHLHGHSHPPVQQIEVFNCGESASRLEVSSNAFAKINNDSYGFPVLRCITTSEIIPAKSSIFIDIEFSPIEAKTIEANLILKAHGLMGRAYKEAAMVTIIATAYHPGETSLQALRREYALAEAPRQQLIPVPQQSARFVSDFVDFGHVAAFSQKTKLLVLQNDASAVGPIRFEWQQTAAFVSCGALQFSPSRGILAPGDQQLIRVTVDTTSGDMLVVDHDLACVISEVSAEESETTGSRTATMPASSPSKISMSRGAASSDINQAKKQTRRTSVIARSTATQDAAIPKVVGTPMSPKTSGRNAPKRDGNQINSLTNVESASSTPYPLFAHIYAHVVPREAFERLYPHEVLEQQPPPIFTASHTADAKRPGSKPPSASSGRPNQCNQPSSDGPTAEEDALRQTVVMDVMETLFSDVLGSDAVQAAMEEQLRPPQRADKVSDVANRVYPRARQSEDCQAILTSVMENTVFNILQELFYGDIEQELLCVPRKAVLPINPSAVEPATPQEIW</sequence>
<feature type="compositionally biased region" description="Polar residues" evidence="7">
    <location>
        <begin position="1605"/>
        <end position="1627"/>
    </location>
</feature>
<keyword evidence="4" id="KW-0282">Flagellum</keyword>
<evidence type="ECO:0008006" key="16">
    <source>
        <dbReference type="Google" id="ProtNLM"/>
    </source>
</evidence>
<evidence type="ECO:0000259" key="13">
    <source>
        <dbReference type="Pfam" id="PF25249"/>
    </source>
</evidence>
<dbReference type="InterPro" id="IPR052614">
    <property type="entry name" value="CFAP65"/>
</dbReference>
<keyword evidence="3" id="KW-0963">Cytoplasm</keyword>
<dbReference type="Pfam" id="PF24816">
    <property type="entry name" value="Ig_CFAP65__9th"/>
    <property type="match status" value="1"/>
</dbReference>
<keyword evidence="15" id="KW-1185">Reference proteome</keyword>
<proteinExistence type="predicted"/>
<name>A0A8K1CKT9_PYTOL</name>
<feature type="domain" description="CFAP65 tenth Ig-like" evidence="9">
    <location>
        <begin position="1350"/>
        <end position="1450"/>
    </location>
</feature>
<dbReference type="Pfam" id="PF25249">
    <property type="entry name" value="Ig_CFAP65_7th"/>
    <property type="match status" value="1"/>
</dbReference>
<feature type="region of interest" description="Disordered" evidence="7">
    <location>
        <begin position="1577"/>
        <end position="1656"/>
    </location>
</feature>
<dbReference type="InterPro" id="IPR053879">
    <property type="entry name" value="HYDIN_VesB_CFA65-like_Ig"/>
</dbReference>
<organism evidence="14 15">
    <name type="scientific">Pythium oligandrum</name>
    <name type="common">Mycoparasitic fungus</name>
    <dbReference type="NCBI Taxonomy" id="41045"/>
    <lineage>
        <taxon>Eukaryota</taxon>
        <taxon>Sar</taxon>
        <taxon>Stramenopiles</taxon>
        <taxon>Oomycota</taxon>
        <taxon>Peronosporomycetes</taxon>
        <taxon>Pythiales</taxon>
        <taxon>Pythiaceae</taxon>
        <taxon>Pythium</taxon>
    </lineage>
</organism>
<feature type="compositionally biased region" description="Polar residues" evidence="7">
    <location>
        <begin position="1580"/>
        <end position="1597"/>
    </location>
</feature>
<keyword evidence="5" id="KW-0969">Cilium</keyword>
<protein>
    <recommendedName>
        <fullName evidence="16">Abnormal spindle-like microcephaly-associated protein ASH domain-containing protein</fullName>
    </recommendedName>
</protein>
<feature type="region of interest" description="Disordered" evidence="7">
    <location>
        <begin position="1704"/>
        <end position="1740"/>
    </location>
</feature>
<feature type="domain" description="CFAP65 fourth Ig-like" evidence="10">
    <location>
        <begin position="375"/>
        <end position="467"/>
    </location>
</feature>
<dbReference type="Pfam" id="PF24507">
    <property type="entry name" value="Ig_CFAP65_4th"/>
    <property type="match status" value="2"/>
</dbReference>
<accession>A0A8K1CKT9</accession>
<reference evidence="14" key="1">
    <citation type="submission" date="2019-03" db="EMBL/GenBank/DDBJ databases">
        <title>Long read genome sequence of the mycoparasitic Pythium oligandrum ATCC 38472 isolated from sugarbeet rhizosphere.</title>
        <authorList>
            <person name="Gaulin E."/>
        </authorList>
    </citation>
    <scope>NUCLEOTIDE SEQUENCE</scope>
    <source>
        <strain evidence="14">ATCC 38472_TT</strain>
    </source>
</reference>
<evidence type="ECO:0000313" key="14">
    <source>
        <dbReference type="EMBL" id="TMW64193.1"/>
    </source>
</evidence>
<dbReference type="Gene3D" id="2.60.40.10">
    <property type="entry name" value="Immunoglobulins"/>
    <property type="match status" value="9"/>
</dbReference>
<dbReference type="Proteomes" id="UP000794436">
    <property type="component" value="Unassembled WGS sequence"/>
</dbReference>
<evidence type="ECO:0000256" key="1">
    <source>
        <dbReference type="ARBA" id="ARBA00004230"/>
    </source>
</evidence>
<gene>
    <name evidence="14" type="ORF">Poli38472_012815</name>
</gene>
<feature type="domain" description="CFAP65 fourth Ig-like" evidence="10">
    <location>
        <begin position="729"/>
        <end position="815"/>
    </location>
</feature>
<evidence type="ECO:0000256" key="6">
    <source>
        <dbReference type="ARBA" id="ARBA00023273"/>
    </source>
</evidence>
<dbReference type="InterPro" id="IPR058536">
    <property type="entry name" value="Ig_CFAP65_4th"/>
</dbReference>
<evidence type="ECO:0000256" key="2">
    <source>
        <dbReference type="ARBA" id="ARBA00004496"/>
    </source>
</evidence>
<feature type="domain" description="CFAP65 eight Ig-like" evidence="12">
    <location>
        <begin position="955"/>
        <end position="1073"/>
    </location>
</feature>
<feature type="compositionally biased region" description="Polar residues" evidence="7">
    <location>
        <begin position="1719"/>
        <end position="1736"/>
    </location>
</feature>
<dbReference type="EMBL" id="SPLM01000040">
    <property type="protein sequence ID" value="TMW64193.1"/>
    <property type="molecule type" value="Genomic_DNA"/>
</dbReference>
<evidence type="ECO:0000259" key="12">
    <source>
        <dbReference type="Pfam" id="PF25248"/>
    </source>
</evidence>
<evidence type="ECO:0000259" key="11">
    <source>
        <dbReference type="Pfam" id="PF24816"/>
    </source>
</evidence>
<keyword evidence="6" id="KW-0966">Cell projection</keyword>
<evidence type="ECO:0000256" key="7">
    <source>
        <dbReference type="SAM" id="MobiDB-lite"/>
    </source>
</evidence>
<dbReference type="InterPro" id="IPR056305">
    <property type="entry name" value="Ig_CFAP65_10th"/>
</dbReference>
<dbReference type="InterPro" id="IPR056344">
    <property type="entry name" value="Ig_CFAP65-like_9th"/>
</dbReference>
<evidence type="ECO:0000256" key="5">
    <source>
        <dbReference type="ARBA" id="ARBA00023069"/>
    </source>
</evidence>
<dbReference type="GO" id="GO:0031514">
    <property type="term" value="C:motile cilium"/>
    <property type="evidence" value="ECO:0007669"/>
    <property type="project" value="UniProtKB-SubCell"/>
</dbReference>
<dbReference type="PANTHER" id="PTHR46127:SF1">
    <property type="entry name" value="CILIA- AND FLAGELLA-ASSOCIATED PROTEIN 65"/>
    <property type="match status" value="1"/>
</dbReference>
<dbReference type="GO" id="GO:0005737">
    <property type="term" value="C:cytoplasm"/>
    <property type="evidence" value="ECO:0007669"/>
    <property type="project" value="UniProtKB-SubCell"/>
</dbReference>
<feature type="domain" description="HYDIN/VesB/CFA65-like Ig-like" evidence="8">
    <location>
        <begin position="137"/>
        <end position="218"/>
    </location>
</feature>